<dbReference type="Gene3D" id="1.20.5.1930">
    <property type="match status" value="1"/>
</dbReference>
<feature type="transmembrane region" description="Helical" evidence="9">
    <location>
        <begin position="70"/>
        <end position="90"/>
    </location>
</feature>
<comment type="catalytic activity">
    <reaction evidence="1">
        <text>ATP + protein L-histidine = ADP + protein N-phospho-L-histidine.</text>
        <dbReference type="EC" id="2.7.13.3"/>
    </reaction>
</comment>
<dbReference type="GO" id="GO:0046983">
    <property type="term" value="F:protein dimerization activity"/>
    <property type="evidence" value="ECO:0007669"/>
    <property type="project" value="InterPro"/>
</dbReference>
<evidence type="ECO:0000313" key="12">
    <source>
        <dbReference type="Proteomes" id="UP000315343"/>
    </source>
</evidence>
<keyword evidence="8" id="KW-0902">Two-component regulatory system</keyword>
<feature type="transmembrane region" description="Helical" evidence="9">
    <location>
        <begin position="223"/>
        <end position="243"/>
    </location>
</feature>
<dbReference type="CDD" id="cd16917">
    <property type="entry name" value="HATPase_UhpB-NarQ-NarX-like"/>
    <property type="match status" value="1"/>
</dbReference>
<sequence>MLEAEKTTLVFFIYGLAFFSMGISALQQNTYGDSNFTLLKSIKYLGYFGLVHGMAEWVWMIIMLKAYPDFYTEFFALAIYLNTLSFSFLWRFGTELIEYNGIFNKITKRLPYIVSVFWAIEFFYFYFVQKTFLFKWFFVDDIMNRYFLGLPGSLITCYALYKNARALNLLNYKKIASRLKGISYLFLLYGILSGLIVDEREFFPASILNRQMFMNIFNFPVEVGRTATAISITILFILVIDIFRLETKQKLARLSRSNAAGLERRKLGRELHDIIIQNLFASGLAVENLIENTEDAHNKESLLNVKSNLNDTIGLIRSFIQNSLAQSMDLEDLNVKLQELVQQVQRGRILRIKYRYNVSEIYTSCLSNEKITELYYILKEALTNAVKHSNGDTIEVIVVSTIDSIRGTVKDNGSGFDYSKEIYKENHYGLLSMNERAAIVSGILNIDSSSNGTEVKIIIPWGVCEYEK</sequence>
<dbReference type="Proteomes" id="UP000315343">
    <property type="component" value="Unassembled WGS sequence"/>
</dbReference>
<keyword evidence="12" id="KW-1185">Reference proteome</keyword>
<feature type="transmembrane region" description="Helical" evidence="9">
    <location>
        <begin position="182"/>
        <end position="203"/>
    </location>
</feature>
<dbReference type="InterPro" id="IPR050482">
    <property type="entry name" value="Sensor_HK_TwoCompSys"/>
</dbReference>
<dbReference type="GO" id="GO:0005524">
    <property type="term" value="F:ATP binding"/>
    <property type="evidence" value="ECO:0007669"/>
    <property type="project" value="UniProtKB-KW"/>
</dbReference>
<dbReference type="InterPro" id="IPR003594">
    <property type="entry name" value="HATPase_dom"/>
</dbReference>
<keyword evidence="5" id="KW-0547">Nucleotide-binding</keyword>
<evidence type="ECO:0000256" key="2">
    <source>
        <dbReference type="ARBA" id="ARBA00012438"/>
    </source>
</evidence>
<proteinExistence type="predicted"/>
<feature type="transmembrane region" description="Helical" evidence="9">
    <location>
        <begin position="110"/>
        <end position="127"/>
    </location>
</feature>
<name>A0A562J5D4_9FIRM</name>
<dbReference type="EC" id="2.7.13.3" evidence="2"/>
<dbReference type="AlphaFoldDB" id="A0A562J5D4"/>
<organism evidence="11 12">
    <name type="scientific">Sedimentibacter saalensis</name>
    <dbReference type="NCBI Taxonomy" id="130788"/>
    <lineage>
        <taxon>Bacteria</taxon>
        <taxon>Bacillati</taxon>
        <taxon>Bacillota</taxon>
        <taxon>Tissierellia</taxon>
        <taxon>Sedimentibacter</taxon>
    </lineage>
</organism>
<gene>
    <name evidence="11" type="ORF">LY60_02837</name>
</gene>
<evidence type="ECO:0000256" key="1">
    <source>
        <dbReference type="ARBA" id="ARBA00000085"/>
    </source>
</evidence>
<dbReference type="InterPro" id="IPR036890">
    <property type="entry name" value="HATPase_C_sf"/>
</dbReference>
<evidence type="ECO:0000313" key="11">
    <source>
        <dbReference type="EMBL" id="TWH78380.1"/>
    </source>
</evidence>
<dbReference type="GO" id="GO:0016020">
    <property type="term" value="C:membrane"/>
    <property type="evidence" value="ECO:0007669"/>
    <property type="project" value="InterPro"/>
</dbReference>
<dbReference type="GO" id="GO:0000155">
    <property type="term" value="F:phosphorelay sensor kinase activity"/>
    <property type="evidence" value="ECO:0007669"/>
    <property type="project" value="InterPro"/>
</dbReference>
<comment type="caution">
    <text evidence="11">The sequence shown here is derived from an EMBL/GenBank/DDBJ whole genome shotgun (WGS) entry which is preliminary data.</text>
</comment>
<dbReference type="SMART" id="SM00387">
    <property type="entry name" value="HATPase_c"/>
    <property type="match status" value="1"/>
</dbReference>
<dbReference type="EMBL" id="VLKH01000009">
    <property type="protein sequence ID" value="TWH78380.1"/>
    <property type="molecule type" value="Genomic_DNA"/>
</dbReference>
<keyword evidence="9" id="KW-0472">Membrane</keyword>
<keyword evidence="7" id="KW-0067">ATP-binding</keyword>
<dbReference type="RefSeq" id="WP_170226237.1">
    <property type="nucleotide sequence ID" value="NZ_VLKH01000009.1"/>
</dbReference>
<dbReference type="Pfam" id="PF07730">
    <property type="entry name" value="HisKA_3"/>
    <property type="match status" value="1"/>
</dbReference>
<feature type="transmembrane region" description="Helical" evidence="9">
    <location>
        <begin position="44"/>
        <end position="64"/>
    </location>
</feature>
<reference evidence="11 12" key="1">
    <citation type="submission" date="2019-07" db="EMBL/GenBank/DDBJ databases">
        <title>Genomic Encyclopedia of Type Strains, Phase I: the one thousand microbial genomes (KMG-I) project.</title>
        <authorList>
            <person name="Kyrpides N."/>
        </authorList>
    </citation>
    <scope>NUCLEOTIDE SEQUENCE [LARGE SCALE GENOMIC DNA]</scope>
    <source>
        <strain evidence="11 12">DSM 13558</strain>
    </source>
</reference>
<feature type="domain" description="Histidine kinase/HSP90-like ATPase" evidence="10">
    <location>
        <begin position="369"/>
        <end position="463"/>
    </location>
</feature>
<keyword evidence="6 11" id="KW-0418">Kinase</keyword>
<accession>A0A562J5D4</accession>
<dbReference type="Gene3D" id="3.30.565.10">
    <property type="entry name" value="Histidine kinase-like ATPase, C-terminal domain"/>
    <property type="match status" value="1"/>
</dbReference>
<evidence type="ECO:0000256" key="8">
    <source>
        <dbReference type="ARBA" id="ARBA00023012"/>
    </source>
</evidence>
<evidence type="ECO:0000256" key="3">
    <source>
        <dbReference type="ARBA" id="ARBA00022553"/>
    </source>
</evidence>
<keyword evidence="9" id="KW-0812">Transmembrane</keyword>
<dbReference type="PANTHER" id="PTHR24421">
    <property type="entry name" value="NITRATE/NITRITE SENSOR PROTEIN NARX-RELATED"/>
    <property type="match status" value="1"/>
</dbReference>
<evidence type="ECO:0000259" key="10">
    <source>
        <dbReference type="SMART" id="SM00387"/>
    </source>
</evidence>
<evidence type="ECO:0000256" key="7">
    <source>
        <dbReference type="ARBA" id="ARBA00022840"/>
    </source>
</evidence>
<feature type="transmembrane region" description="Helical" evidence="9">
    <location>
        <begin position="142"/>
        <end position="161"/>
    </location>
</feature>
<feature type="transmembrane region" description="Helical" evidence="9">
    <location>
        <begin position="12"/>
        <end position="32"/>
    </location>
</feature>
<keyword evidence="9" id="KW-1133">Transmembrane helix</keyword>
<evidence type="ECO:0000256" key="9">
    <source>
        <dbReference type="SAM" id="Phobius"/>
    </source>
</evidence>
<evidence type="ECO:0000256" key="6">
    <source>
        <dbReference type="ARBA" id="ARBA00022777"/>
    </source>
</evidence>
<evidence type="ECO:0000256" key="4">
    <source>
        <dbReference type="ARBA" id="ARBA00022679"/>
    </source>
</evidence>
<dbReference type="Pfam" id="PF02518">
    <property type="entry name" value="HATPase_c"/>
    <property type="match status" value="1"/>
</dbReference>
<dbReference type="InterPro" id="IPR011712">
    <property type="entry name" value="Sig_transdc_His_kin_sub3_dim/P"/>
</dbReference>
<keyword evidence="4" id="KW-0808">Transferase</keyword>
<protein>
    <recommendedName>
        <fullName evidence="2">histidine kinase</fullName>
        <ecNumber evidence="2">2.7.13.3</ecNumber>
    </recommendedName>
</protein>
<dbReference type="SUPFAM" id="SSF55874">
    <property type="entry name" value="ATPase domain of HSP90 chaperone/DNA topoisomerase II/histidine kinase"/>
    <property type="match status" value="1"/>
</dbReference>
<dbReference type="PANTHER" id="PTHR24421:SF10">
    <property type="entry name" value="NITRATE_NITRITE SENSOR PROTEIN NARQ"/>
    <property type="match status" value="1"/>
</dbReference>
<keyword evidence="3" id="KW-0597">Phosphoprotein</keyword>
<evidence type="ECO:0000256" key="5">
    <source>
        <dbReference type="ARBA" id="ARBA00022741"/>
    </source>
</evidence>